<proteinExistence type="predicted"/>
<protein>
    <recommendedName>
        <fullName evidence="2">Nucleolus and neural progenitor protein-like N-terminal domain-containing protein</fullName>
    </recommendedName>
</protein>
<reference evidence="3" key="1">
    <citation type="submission" date="2022-01" db="EMBL/GenBank/DDBJ databases">
        <authorList>
            <person name="King R."/>
        </authorList>
    </citation>
    <scope>NUCLEOTIDE SEQUENCE</scope>
</reference>
<accession>A0A9P0CEU5</accession>
<dbReference type="InterPro" id="IPR027951">
    <property type="entry name" value="Nepro_N"/>
</dbReference>
<organism evidence="3 4">
    <name type="scientific">Psylliodes chrysocephalus</name>
    <dbReference type="NCBI Taxonomy" id="3402493"/>
    <lineage>
        <taxon>Eukaryota</taxon>
        <taxon>Metazoa</taxon>
        <taxon>Ecdysozoa</taxon>
        <taxon>Arthropoda</taxon>
        <taxon>Hexapoda</taxon>
        <taxon>Insecta</taxon>
        <taxon>Pterygota</taxon>
        <taxon>Neoptera</taxon>
        <taxon>Endopterygota</taxon>
        <taxon>Coleoptera</taxon>
        <taxon>Polyphaga</taxon>
        <taxon>Cucujiformia</taxon>
        <taxon>Chrysomeloidea</taxon>
        <taxon>Chrysomelidae</taxon>
        <taxon>Galerucinae</taxon>
        <taxon>Alticini</taxon>
        <taxon>Psylliodes</taxon>
    </lineage>
</organism>
<dbReference type="Pfam" id="PF14780">
    <property type="entry name" value="NEPRO_N"/>
    <property type="match status" value="1"/>
</dbReference>
<feature type="compositionally biased region" description="Basic residues" evidence="1">
    <location>
        <begin position="322"/>
        <end position="359"/>
    </location>
</feature>
<dbReference type="PANTHER" id="PTHR34761:SF1">
    <property type="entry name" value="NUCLEOLUS AND NEURAL PROGENITOR PROTEIN"/>
    <property type="match status" value="1"/>
</dbReference>
<dbReference type="OrthoDB" id="9899341at2759"/>
<dbReference type="InterPro" id="IPR052835">
    <property type="entry name" value="Nepro"/>
</dbReference>
<evidence type="ECO:0000256" key="1">
    <source>
        <dbReference type="SAM" id="MobiDB-lite"/>
    </source>
</evidence>
<feature type="domain" description="Nucleolus and neural progenitor protein-like N-terminal" evidence="2">
    <location>
        <begin position="4"/>
        <end position="184"/>
    </location>
</feature>
<evidence type="ECO:0000313" key="3">
    <source>
        <dbReference type="EMBL" id="CAH1102207.1"/>
    </source>
</evidence>
<evidence type="ECO:0000259" key="2">
    <source>
        <dbReference type="Pfam" id="PF14780"/>
    </source>
</evidence>
<dbReference type="GO" id="GO:0005634">
    <property type="term" value="C:nucleus"/>
    <property type="evidence" value="ECO:0007669"/>
    <property type="project" value="TreeGrafter"/>
</dbReference>
<evidence type="ECO:0000313" key="4">
    <source>
        <dbReference type="Proteomes" id="UP001153636"/>
    </source>
</evidence>
<name>A0A9P0CEU5_9CUCU</name>
<dbReference type="EMBL" id="OV651824">
    <property type="protein sequence ID" value="CAH1102207.1"/>
    <property type="molecule type" value="Genomic_DNA"/>
</dbReference>
<keyword evidence="4" id="KW-1185">Reference proteome</keyword>
<dbReference type="Proteomes" id="UP001153636">
    <property type="component" value="Chromosome 12"/>
</dbReference>
<sequence>MPKWNQKNLPIPPISTYKTLKKDINLKRLSNLCRRLKIFFKDNQYIEAEYLVLRRIIYRMKQKFRSSKDFKATEQVCKSLKIYFNTDIVSHLKTIIGLIPKKYKKKTYLPSKNLIVFLLVRLQGISCLLKKIVESCLEAAGLLFIRLKTGHLWKVGIIVYSIISRIYALTKFATNKICEFYNKLIIYSRKLKGGGKWLPDVNELPLDLKEWLNIDWLELDEEIQLVDITEIPSTSFFNLVDDDDDIEFCDEYILVKDEEKREIKSELITDLRGFEINDDIGDIVELEDSIIDCNLSTDQVDSKEVVELSDDSFETDENLPKIKSRKQQKLNKSLKKQKNKNGIKKNKGKKNKSNKGKIKIPKEKFKDKSYFLRKKNESCL</sequence>
<dbReference type="AlphaFoldDB" id="A0A9P0CEU5"/>
<dbReference type="PANTHER" id="PTHR34761">
    <property type="entry name" value="NUCLEOLUS AND NEURAL PROGENITOR PROTEIN"/>
    <property type="match status" value="1"/>
</dbReference>
<dbReference type="GO" id="GO:0045747">
    <property type="term" value="P:positive regulation of Notch signaling pathway"/>
    <property type="evidence" value="ECO:0007669"/>
    <property type="project" value="TreeGrafter"/>
</dbReference>
<feature type="region of interest" description="Disordered" evidence="1">
    <location>
        <begin position="317"/>
        <end position="365"/>
    </location>
</feature>
<gene>
    <name evidence="3" type="ORF">PSYICH_LOCUS3253</name>
</gene>